<reference evidence="1" key="1">
    <citation type="journal article" date="2020" name="mSystems">
        <title>Genome- and Community-Level Interaction Insights into Carbon Utilization and Element Cycling Functions of Hydrothermarchaeota in Hydrothermal Sediment.</title>
        <authorList>
            <person name="Zhou Z."/>
            <person name="Liu Y."/>
            <person name="Xu W."/>
            <person name="Pan J."/>
            <person name="Luo Z.H."/>
            <person name="Li M."/>
        </authorList>
    </citation>
    <scope>NUCLEOTIDE SEQUENCE [LARGE SCALE GENOMIC DNA]</scope>
    <source>
        <strain evidence="1">SpSt-776</strain>
    </source>
</reference>
<gene>
    <name evidence="1" type="ORF">ENV62_04385</name>
</gene>
<sequence>MADSLDSIPQKSANPIPGKFPYKYKHAVPGACEPTYTFEVPFSLVCNDGNPVIAAHAKVKNTTGYPCLDPVTGQPTGETCYRTETAWGERDGFSGTNWAMYFSASGCYQ</sequence>
<protein>
    <submittedName>
        <fullName evidence="1">Uncharacterized protein</fullName>
    </submittedName>
</protein>
<evidence type="ECO:0000313" key="1">
    <source>
        <dbReference type="EMBL" id="HGB14464.1"/>
    </source>
</evidence>
<organism evidence="1">
    <name type="scientific">Desulfobacca acetoxidans</name>
    <dbReference type="NCBI Taxonomy" id="60893"/>
    <lineage>
        <taxon>Bacteria</taxon>
        <taxon>Pseudomonadati</taxon>
        <taxon>Thermodesulfobacteriota</taxon>
        <taxon>Desulfobaccia</taxon>
        <taxon>Desulfobaccales</taxon>
        <taxon>Desulfobaccaceae</taxon>
        <taxon>Desulfobacca</taxon>
    </lineage>
</organism>
<name>A0A7C3SIM8_9BACT</name>
<accession>A0A7C3SIM8</accession>
<comment type="caution">
    <text evidence="1">The sequence shown here is derived from an EMBL/GenBank/DDBJ whole genome shotgun (WGS) entry which is preliminary data.</text>
</comment>
<dbReference type="EMBL" id="DTHB01000032">
    <property type="protein sequence ID" value="HGB14464.1"/>
    <property type="molecule type" value="Genomic_DNA"/>
</dbReference>
<proteinExistence type="predicted"/>
<dbReference type="AlphaFoldDB" id="A0A7C3SIM8"/>